<keyword evidence="1" id="KW-0175">Coiled coil</keyword>
<keyword evidence="3" id="KW-1185">Reference proteome</keyword>
<evidence type="ECO:0000313" key="2">
    <source>
        <dbReference type="EMBL" id="MES1923024.1"/>
    </source>
</evidence>
<comment type="caution">
    <text evidence="2">The sequence shown here is derived from an EMBL/GenBank/DDBJ whole genome shotgun (WGS) entry which is preliminary data.</text>
</comment>
<accession>A0ABV2AU80</accession>
<sequence length="169" mass="19619">MLKSVKRLMMIKGPKTYQEILLDISNDVDWNFNVYPDQSTINELQKYLTNGIVEDSKVPTFLSKRVTDIESKSDTFETEFDASSIKANTLHIEMCEANDRNMVFVKLTEKLMESKALLDAAMENLKEVYQNLQKTDANKSLGDALKNFTESMITYHEKKTPENYLMEYY</sequence>
<evidence type="ECO:0000256" key="1">
    <source>
        <dbReference type="SAM" id="Coils"/>
    </source>
</evidence>
<dbReference type="EMBL" id="JBDODL010004399">
    <property type="protein sequence ID" value="MES1923024.1"/>
    <property type="molecule type" value="Genomic_DNA"/>
</dbReference>
<dbReference type="Proteomes" id="UP001439008">
    <property type="component" value="Unassembled WGS sequence"/>
</dbReference>
<name>A0ABV2AU80_9EUKA</name>
<evidence type="ECO:0000313" key="3">
    <source>
        <dbReference type="Proteomes" id="UP001439008"/>
    </source>
</evidence>
<reference evidence="2 3" key="1">
    <citation type="journal article" date="2024" name="BMC Biol.">
        <title>Comparative genomics of Ascetosporea gives new insight into the evolutionary basis for animal parasitism in Rhizaria.</title>
        <authorList>
            <person name="Hiltunen Thoren M."/>
            <person name="Onut-Brannstrom I."/>
            <person name="Alfjorden A."/>
            <person name="Peckova H."/>
            <person name="Swords F."/>
            <person name="Hooper C."/>
            <person name="Holzer A.S."/>
            <person name="Bass D."/>
            <person name="Burki F."/>
        </authorList>
    </citation>
    <scope>NUCLEOTIDE SEQUENCE [LARGE SCALE GENOMIC DNA]</scope>
    <source>
        <strain evidence="2">20-A016</strain>
    </source>
</reference>
<proteinExistence type="predicted"/>
<feature type="coiled-coil region" evidence="1">
    <location>
        <begin position="111"/>
        <end position="138"/>
    </location>
</feature>
<gene>
    <name evidence="2" type="ORF">MHBO_004558</name>
</gene>
<organism evidence="2 3">
    <name type="scientific">Bonamia ostreae</name>
    <dbReference type="NCBI Taxonomy" id="126728"/>
    <lineage>
        <taxon>Eukaryota</taxon>
        <taxon>Sar</taxon>
        <taxon>Rhizaria</taxon>
        <taxon>Endomyxa</taxon>
        <taxon>Ascetosporea</taxon>
        <taxon>Haplosporida</taxon>
        <taxon>Bonamia</taxon>
    </lineage>
</organism>
<protein>
    <submittedName>
        <fullName evidence="2">Uncharacterized protein</fullName>
    </submittedName>
</protein>